<gene>
    <name evidence="1" type="ORF">NG792_22200</name>
</gene>
<organism evidence="1 2">
    <name type="scientific">Laspinema olomoucense D3b</name>
    <dbReference type="NCBI Taxonomy" id="2953688"/>
    <lineage>
        <taxon>Bacteria</taxon>
        <taxon>Bacillati</taxon>
        <taxon>Cyanobacteriota</taxon>
        <taxon>Cyanophyceae</taxon>
        <taxon>Oscillatoriophycideae</taxon>
        <taxon>Oscillatoriales</taxon>
        <taxon>Laspinemataceae</taxon>
        <taxon>Laspinema</taxon>
        <taxon>Laspinema olomoucense</taxon>
    </lineage>
</organism>
<reference evidence="1 2" key="1">
    <citation type="journal article" date="2022" name="Front. Microbiol.">
        <title>High genomic differentiation and limited gene flow indicate recent cryptic speciation within the genus Laspinema (cyanobacteria).</title>
        <authorList>
            <person name="Stanojkovic A."/>
            <person name="Skoupy S."/>
            <person name="Skaloud P."/>
            <person name="Dvorak P."/>
        </authorList>
    </citation>
    <scope>NUCLEOTIDE SEQUENCE [LARGE SCALE GENOMIC DNA]</scope>
    <source>
        <strain evidence="1 2">D3b</strain>
    </source>
</reference>
<sequence length="371" mass="42920">MLLIATLVHYPGVGHIPEEERESHSGDALQALQEKVCELAASLEIELPPGYPATATLRKDLQCLRDYGILDRRIYRWGYYLGTGVMSVEQLQIMMCALESQGKYQSNPQARQLYDLLSRRLRGLELATPGQFLYPVRQHLNRAIMETDPLEMIKRGNNQNTLFHQQATVEQAIASAQAIELSRKRDPYGRRLVGPLRVWPLQLVYHDIAWYLIYEYCETGHLAIGRFDRFGDYCQLLTQQRTLEHQSQSLKNAHQLLQNGWGLYLGDPEEQAAELAGTVKLKPVKVRFFSPVMEFIREGDCRHPQQKIKLGPKNETGQIEYIDYIVPLPRRSFKEFLLWVYRYMNNAIVTSPPELVQQHRQAAQDLVARWE</sequence>
<dbReference type="EMBL" id="JAMXFA010000037">
    <property type="protein sequence ID" value="MCT7980438.1"/>
    <property type="molecule type" value="Genomic_DNA"/>
</dbReference>
<keyword evidence="2" id="KW-1185">Reference proteome</keyword>
<evidence type="ECO:0000313" key="2">
    <source>
        <dbReference type="Proteomes" id="UP001525961"/>
    </source>
</evidence>
<dbReference type="Proteomes" id="UP001525961">
    <property type="component" value="Unassembled WGS sequence"/>
</dbReference>
<accession>A0ABT2NCM8</accession>
<evidence type="ECO:0000313" key="1">
    <source>
        <dbReference type="EMBL" id="MCT7980438.1"/>
    </source>
</evidence>
<name>A0ABT2NCM8_9CYAN</name>
<proteinExistence type="predicted"/>
<protein>
    <submittedName>
        <fullName evidence="1">WYL domain-containing protein</fullName>
    </submittedName>
</protein>
<comment type="caution">
    <text evidence="1">The sequence shown here is derived from an EMBL/GenBank/DDBJ whole genome shotgun (WGS) entry which is preliminary data.</text>
</comment>